<feature type="chain" id="PRO_5041901926" description="Tyrosinase copper-binding domain-containing protein" evidence="4">
    <location>
        <begin position="20"/>
        <end position="344"/>
    </location>
</feature>
<dbReference type="Proteomes" id="UP001194746">
    <property type="component" value="Unassembled WGS sequence"/>
</dbReference>
<keyword evidence="1" id="KW-0479">Metal-binding</keyword>
<reference evidence="6" key="1">
    <citation type="journal article" date="2019" name="Beilstein J. Org. Chem.">
        <title>Nanangenines: drimane sesquiterpenoids as the dominant metabolite cohort of a novel Australian fungus, Aspergillus nanangensis.</title>
        <authorList>
            <person name="Lacey H.J."/>
            <person name="Gilchrist C.L.M."/>
            <person name="Crombie A."/>
            <person name="Kalaitzis J.A."/>
            <person name="Vuong D."/>
            <person name="Rutledge P.J."/>
            <person name="Turner P."/>
            <person name="Pitt J.I."/>
            <person name="Lacey E."/>
            <person name="Chooi Y.H."/>
            <person name="Piggott A.M."/>
        </authorList>
    </citation>
    <scope>NUCLEOTIDE SEQUENCE</scope>
    <source>
        <strain evidence="6">MST-FP2251</strain>
    </source>
</reference>
<feature type="signal peptide" evidence="4">
    <location>
        <begin position="1"/>
        <end position="19"/>
    </location>
</feature>
<dbReference type="PANTHER" id="PTHR11474">
    <property type="entry name" value="TYROSINASE FAMILY MEMBER"/>
    <property type="match status" value="1"/>
</dbReference>
<dbReference type="PANTHER" id="PTHR11474:SF125">
    <property type="entry name" value="N-ACETYL-6-HYDROXYTRYPTOPHAN OXIDASE IVOB-RELATED"/>
    <property type="match status" value="1"/>
</dbReference>
<dbReference type="GO" id="GO:0016491">
    <property type="term" value="F:oxidoreductase activity"/>
    <property type="evidence" value="ECO:0007669"/>
    <property type="project" value="UniProtKB-KW"/>
</dbReference>
<dbReference type="SUPFAM" id="SSF48056">
    <property type="entry name" value="Di-copper centre-containing domain"/>
    <property type="match status" value="1"/>
</dbReference>
<organism evidence="6 7">
    <name type="scientific">Aspergillus nanangensis</name>
    <dbReference type="NCBI Taxonomy" id="2582783"/>
    <lineage>
        <taxon>Eukaryota</taxon>
        <taxon>Fungi</taxon>
        <taxon>Dikarya</taxon>
        <taxon>Ascomycota</taxon>
        <taxon>Pezizomycotina</taxon>
        <taxon>Eurotiomycetes</taxon>
        <taxon>Eurotiomycetidae</taxon>
        <taxon>Eurotiales</taxon>
        <taxon>Aspergillaceae</taxon>
        <taxon>Aspergillus</taxon>
        <taxon>Aspergillus subgen. Circumdati</taxon>
    </lineage>
</organism>
<accession>A0AAD4CRI2</accession>
<protein>
    <recommendedName>
        <fullName evidence="5">Tyrosinase copper-binding domain-containing protein</fullName>
    </recommendedName>
</protein>
<dbReference type="Gene3D" id="1.10.1280.10">
    <property type="entry name" value="Di-copper center containing domain from catechol oxidase"/>
    <property type="match status" value="1"/>
</dbReference>
<name>A0AAD4CRI2_ASPNN</name>
<keyword evidence="3" id="KW-0186">Copper</keyword>
<dbReference type="PROSITE" id="PS00498">
    <property type="entry name" value="TYROSINASE_2"/>
    <property type="match status" value="1"/>
</dbReference>
<feature type="domain" description="Tyrosinase copper-binding" evidence="5">
    <location>
        <begin position="267"/>
        <end position="278"/>
    </location>
</feature>
<dbReference type="Pfam" id="PF00264">
    <property type="entry name" value="Tyrosinase"/>
    <property type="match status" value="1"/>
</dbReference>
<evidence type="ECO:0000259" key="5">
    <source>
        <dbReference type="PROSITE" id="PS00498"/>
    </source>
</evidence>
<sequence>MAVFSTCLLVLLAVTATSASCNPNAATTRREWGSLHPAQRTEYIDAILCLRHRPSVIPSSQYPGVRDRLDDFVATHINYTSRIHDNALLLPWHRHFLFLWERTLQDECGYTGGVPYWNWSLATSNLSASPIFDGTNTSLSGNGAFDPAACDGHCNPGGSGGGCVTSGPFKDYQVHLGPFNNSDAEPHKPPPLHAFDYNPRCLQRDFNPQYLAQYNNATVLEQLRAATDIDAFLTLMDPSREGVTGAHGGGHRAVGGAMSDVYSSPQDPSFMLHHGMADRMWALWQGGDMETRREALNGTAVMHDEPGGTLVTPDFVTEFGVLDRPRTVRELMDPMRYDYCYRYE</sequence>
<keyword evidence="4" id="KW-0732">Signal</keyword>
<keyword evidence="2" id="KW-0560">Oxidoreductase</keyword>
<comment type="caution">
    <text evidence="6">The sequence shown here is derived from an EMBL/GenBank/DDBJ whole genome shotgun (WGS) entry which is preliminary data.</text>
</comment>
<dbReference type="EMBL" id="VCAU01000019">
    <property type="protein sequence ID" value="KAF9891369.1"/>
    <property type="molecule type" value="Genomic_DNA"/>
</dbReference>
<dbReference type="InterPro" id="IPR002227">
    <property type="entry name" value="Tyrosinase_Cu-bd"/>
</dbReference>
<proteinExistence type="predicted"/>
<keyword evidence="7" id="KW-1185">Reference proteome</keyword>
<evidence type="ECO:0000256" key="4">
    <source>
        <dbReference type="SAM" id="SignalP"/>
    </source>
</evidence>
<evidence type="ECO:0000256" key="3">
    <source>
        <dbReference type="ARBA" id="ARBA00023008"/>
    </source>
</evidence>
<dbReference type="InterPro" id="IPR050316">
    <property type="entry name" value="Tyrosinase/Hemocyanin"/>
</dbReference>
<dbReference type="PRINTS" id="PR00092">
    <property type="entry name" value="TYROSINASE"/>
</dbReference>
<dbReference type="InterPro" id="IPR008922">
    <property type="entry name" value="Di-copper_centre_dom_sf"/>
</dbReference>
<evidence type="ECO:0000256" key="2">
    <source>
        <dbReference type="ARBA" id="ARBA00023002"/>
    </source>
</evidence>
<evidence type="ECO:0000256" key="1">
    <source>
        <dbReference type="ARBA" id="ARBA00022723"/>
    </source>
</evidence>
<dbReference type="AlphaFoldDB" id="A0AAD4CRI2"/>
<dbReference type="GO" id="GO:0046872">
    <property type="term" value="F:metal ion binding"/>
    <property type="evidence" value="ECO:0007669"/>
    <property type="project" value="UniProtKB-KW"/>
</dbReference>
<reference evidence="6" key="2">
    <citation type="submission" date="2020-02" db="EMBL/GenBank/DDBJ databases">
        <authorList>
            <person name="Gilchrist C.L.M."/>
            <person name="Chooi Y.-H."/>
        </authorList>
    </citation>
    <scope>NUCLEOTIDE SEQUENCE</scope>
    <source>
        <strain evidence="6">MST-FP2251</strain>
    </source>
</reference>
<gene>
    <name evidence="6" type="ORF">FE257_004225</name>
</gene>
<evidence type="ECO:0000313" key="6">
    <source>
        <dbReference type="EMBL" id="KAF9891369.1"/>
    </source>
</evidence>
<evidence type="ECO:0000313" key="7">
    <source>
        <dbReference type="Proteomes" id="UP001194746"/>
    </source>
</evidence>